<dbReference type="InterPro" id="IPR036388">
    <property type="entry name" value="WH-like_DNA-bd_sf"/>
</dbReference>
<dbReference type="AlphaFoldDB" id="A0A841C779"/>
<dbReference type="Gene3D" id="1.10.10.10">
    <property type="entry name" value="Winged helix-like DNA-binding domain superfamily/Winged helix DNA-binding domain"/>
    <property type="match status" value="1"/>
</dbReference>
<protein>
    <submittedName>
        <fullName evidence="1">Rrf2 family protein</fullName>
    </submittedName>
</protein>
<proteinExistence type="predicted"/>
<dbReference type="InterPro" id="IPR036390">
    <property type="entry name" value="WH_DNA-bd_sf"/>
</dbReference>
<reference evidence="1 2" key="1">
    <citation type="submission" date="2020-08" db="EMBL/GenBank/DDBJ databases">
        <title>Genomic Encyclopedia of Type Strains, Phase IV (KMG-IV): sequencing the most valuable type-strain genomes for metagenomic binning, comparative biology and taxonomic classification.</title>
        <authorList>
            <person name="Goeker M."/>
        </authorList>
    </citation>
    <scope>NUCLEOTIDE SEQUENCE [LARGE SCALE GENOMIC DNA]</scope>
    <source>
        <strain evidence="1 2">DSM 14925</strain>
    </source>
</reference>
<gene>
    <name evidence="1" type="ORF">HNQ37_001049</name>
</gene>
<organism evidence="1 2">
    <name type="scientific">Lactovum miscens</name>
    <dbReference type="NCBI Taxonomy" id="190387"/>
    <lineage>
        <taxon>Bacteria</taxon>
        <taxon>Bacillati</taxon>
        <taxon>Bacillota</taxon>
        <taxon>Bacilli</taxon>
        <taxon>Lactobacillales</taxon>
        <taxon>Streptococcaceae</taxon>
        <taxon>Lactovum</taxon>
    </lineage>
</organism>
<dbReference type="RefSeq" id="WP_183539942.1">
    <property type="nucleotide sequence ID" value="NZ_DASWOY010000030.1"/>
</dbReference>
<keyword evidence="2" id="KW-1185">Reference proteome</keyword>
<dbReference type="SUPFAM" id="SSF46785">
    <property type="entry name" value="Winged helix' DNA-binding domain"/>
    <property type="match status" value="1"/>
</dbReference>
<dbReference type="Pfam" id="PF02082">
    <property type="entry name" value="Rrf2"/>
    <property type="match status" value="1"/>
</dbReference>
<evidence type="ECO:0000313" key="1">
    <source>
        <dbReference type="EMBL" id="MBB5888157.1"/>
    </source>
</evidence>
<dbReference type="EMBL" id="JACHHV010000016">
    <property type="protein sequence ID" value="MBB5888157.1"/>
    <property type="molecule type" value="Genomic_DNA"/>
</dbReference>
<dbReference type="PROSITE" id="PS51197">
    <property type="entry name" value="HTH_RRF2_2"/>
    <property type="match status" value="1"/>
</dbReference>
<dbReference type="PANTHER" id="PTHR33221:SF15">
    <property type="entry name" value="HTH-TYPE TRANSCRIPTIONAL REGULATOR YWGB-RELATED"/>
    <property type="match status" value="1"/>
</dbReference>
<dbReference type="GO" id="GO:0003700">
    <property type="term" value="F:DNA-binding transcription factor activity"/>
    <property type="evidence" value="ECO:0007669"/>
    <property type="project" value="TreeGrafter"/>
</dbReference>
<dbReference type="GO" id="GO:0005829">
    <property type="term" value="C:cytosol"/>
    <property type="evidence" value="ECO:0007669"/>
    <property type="project" value="TreeGrafter"/>
</dbReference>
<evidence type="ECO:0000313" key="2">
    <source>
        <dbReference type="Proteomes" id="UP000562464"/>
    </source>
</evidence>
<dbReference type="PANTHER" id="PTHR33221">
    <property type="entry name" value="WINGED HELIX-TURN-HELIX TRANSCRIPTIONAL REGULATOR, RRF2 FAMILY"/>
    <property type="match status" value="1"/>
</dbReference>
<accession>A0A841C779</accession>
<comment type="caution">
    <text evidence="1">The sequence shown here is derived from an EMBL/GenBank/DDBJ whole genome shotgun (WGS) entry which is preliminary data.</text>
</comment>
<dbReference type="Proteomes" id="UP000562464">
    <property type="component" value="Unassembled WGS sequence"/>
</dbReference>
<sequence length="145" mass="16010">MKNSYKTSDAIHILIYIEIYKGAREMTSTAIAKSVSSNPGVVRRLMAQLSQAGLISTQAGKAVPALTRKASEISLFEVYQAVETECHLLQVDQKTNPECELGRNIKSVLSDGYDQVQRAADDEMSKISLADLIHSVKLQIKNEKQ</sequence>
<dbReference type="InterPro" id="IPR000944">
    <property type="entry name" value="Tscrpt_reg_Rrf2"/>
</dbReference>
<name>A0A841C779_9LACT</name>